<accession>A0A6J4UY31</accession>
<dbReference type="PANTHER" id="PTHR46825:SF7">
    <property type="entry name" value="D-ALANYL-D-ALANINE CARBOXYPEPTIDASE"/>
    <property type="match status" value="1"/>
</dbReference>
<dbReference type="AlphaFoldDB" id="A0A6J4UY31"/>
<dbReference type="EC" id="3.4.16.4" evidence="2"/>
<name>A0A6J4UY31_9BACT</name>
<dbReference type="InterPro" id="IPR050491">
    <property type="entry name" value="AmpC-like"/>
</dbReference>
<sequence>MARDDLRAIIVRVTVDGRELVTAALGESMTGVPATPEMHFRNGAVAISYTATLLLQLVDRTLIGLDVPLANWMPDLPDSDRVTLRMLANMTAGYPDYVPNSHFVDAFYADPFRQWAPDELIEIGLSTPRSFAPGTNWDYSHTNYAILGRTLERIAGKPLDALLQEEVLGPLGLRNTRGSATATIPEPALHAFSSERRQALGVAPTARYYEESTFWNPSWTLAQGAVQTTNIYDMTTTAQAVGEGLLLSSESHRAQVAPSLLGFGTPQSGCPTCHTLNRDYSYGLGVVLSGSWILQNPLFGGYGAVGAYLPAGKLAIAVATTFGEGAFDGQGNYASGRASWEVFAAIAALLAPADAPAATRR</sequence>
<dbReference type="Gene3D" id="3.40.710.10">
    <property type="entry name" value="DD-peptidase/beta-lactamase superfamily"/>
    <property type="match status" value="1"/>
</dbReference>
<keyword evidence="2" id="KW-0378">Hydrolase</keyword>
<dbReference type="InterPro" id="IPR012338">
    <property type="entry name" value="Beta-lactam/transpept-like"/>
</dbReference>
<protein>
    <submittedName>
        <fullName evidence="2">D-alanyl-D-alanine carboxypeptidase</fullName>
        <ecNumber evidence="2">3.4.16.4</ecNumber>
    </submittedName>
</protein>
<reference evidence="2" key="1">
    <citation type="submission" date="2020-02" db="EMBL/GenBank/DDBJ databases">
        <authorList>
            <person name="Meier V. D."/>
        </authorList>
    </citation>
    <scope>NUCLEOTIDE SEQUENCE</scope>
    <source>
        <strain evidence="2">AVDCRST_MAG19</strain>
    </source>
</reference>
<evidence type="ECO:0000259" key="1">
    <source>
        <dbReference type="Pfam" id="PF00144"/>
    </source>
</evidence>
<dbReference type="Pfam" id="PF00144">
    <property type="entry name" value="Beta-lactamase"/>
    <property type="match status" value="1"/>
</dbReference>
<dbReference type="SUPFAM" id="SSF56601">
    <property type="entry name" value="beta-lactamase/transpeptidase-like"/>
    <property type="match status" value="1"/>
</dbReference>
<dbReference type="PANTHER" id="PTHR46825">
    <property type="entry name" value="D-ALANYL-D-ALANINE-CARBOXYPEPTIDASE/ENDOPEPTIDASE AMPH"/>
    <property type="match status" value="1"/>
</dbReference>
<evidence type="ECO:0000313" key="2">
    <source>
        <dbReference type="EMBL" id="CAA9562540.1"/>
    </source>
</evidence>
<dbReference type="InterPro" id="IPR001466">
    <property type="entry name" value="Beta-lactam-related"/>
</dbReference>
<dbReference type="GO" id="GO:0009002">
    <property type="term" value="F:serine-type D-Ala-D-Ala carboxypeptidase activity"/>
    <property type="evidence" value="ECO:0007669"/>
    <property type="project" value="UniProtKB-EC"/>
</dbReference>
<keyword evidence="2" id="KW-0121">Carboxypeptidase</keyword>
<keyword evidence="2" id="KW-0645">Protease</keyword>
<gene>
    <name evidence="2" type="ORF">AVDCRST_MAG19-1942</name>
</gene>
<feature type="domain" description="Beta-lactamase-related" evidence="1">
    <location>
        <begin position="5"/>
        <end position="330"/>
    </location>
</feature>
<proteinExistence type="predicted"/>
<organism evidence="2">
    <name type="scientific">uncultured Thermomicrobiales bacterium</name>
    <dbReference type="NCBI Taxonomy" id="1645740"/>
    <lineage>
        <taxon>Bacteria</taxon>
        <taxon>Pseudomonadati</taxon>
        <taxon>Thermomicrobiota</taxon>
        <taxon>Thermomicrobia</taxon>
        <taxon>Thermomicrobiales</taxon>
        <taxon>environmental samples</taxon>
    </lineage>
</organism>
<dbReference type="EMBL" id="CADCWL010000085">
    <property type="protein sequence ID" value="CAA9562540.1"/>
    <property type="molecule type" value="Genomic_DNA"/>
</dbReference>